<evidence type="ECO:0000313" key="1">
    <source>
        <dbReference type="EMBL" id="KAJ7521278.1"/>
    </source>
</evidence>
<accession>A0ACC2AUP8</accession>
<sequence>MASTAPAPYITSSLPHTHSLPQQHTTPPSYPYQHQHPHMDSSLFVQDDQQVELPLIDLQLLCQEDAAEIHKLLIGAKEWGFLQVANHSVSCKLLSEIEQQAYHAFTLPAEAKARAEPAAGSAHGYLPKSSGADGKKPRLNEALRVPLNPEKRADMIIKLWPEGNEAFSSVVEEYIAAVESILLQLLRSFASGLGLDPLQFTHDLSRDGISAVLRMNFYNASSQPLPTLAFQAHSDPQILTILHQNGVDGLQILKDNKWIAVKPRFGSFVVNVGDLLQVMSNDLYPSVIHRVVMKSDKFRSSLVLAVTPHPQAIVRPAPQLVTEQRPSQYVPFAADEYFSSMDFLAFNVAKSHLHKFRSIPTLA</sequence>
<organism evidence="1 2">
    <name type="scientific">Diphasiastrum complanatum</name>
    <name type="common">Issler's clubmoss</name>
    <name type="synonym">Lycopodium complanatum</name>
    <dbReference type="NCBI Taxonomy" id="34168"/>
    <lineage>
        <taxon>Eukaryota</taxon>
        <taxon>Viridiplantae</taxon>
        <taxon>Streptophyta</taxon>
        <taxon>Embryophyta</taxon>
        <taxon>Tracheophyta</taxon>
        <taxon>Lycopodiopsida</taxon>
        <taxon>Lycopodiales</taxon>
        <taxon>Lycopodiaceae</taxon>
        <taxon>Lycopodioideae</taxon>
        <taxon>Diphasiastrum</taxon>
    </lineage>
</organism>
<dbReference type="EMBL" id="CM055110">
    <property type="protein sequence ID" value="KAJ7521278.1"/>
    <property type="molecule type" value="Genomic_DNA"/>
</dbReference>
<keyword evidence="2" id="KW-1185">Reference proteome</keyword>
<name>A0ACC2AUP8_DIPCM</name>
<comment type="caution">
    <text evidence="1">The sequence shown here is derived from an EMBL/GenBank/DDBJ whole genome shotgun (WGS) entry which is preliminary data.</text>
</comment>
<reference evidence="2" key="1">
    <citation type="journal article" date="2024" name="Proc. Natl. Acad. Sci. U.S.A.">
        <title>Extraordinary preservation of gene collinearity over three hundred million years revealed in homosporous lycophytes.</title>
        <authorList>
            <person name="Li C."/>
            <person name="Wickell D."/>
            <person name="Kuo L.Y."/>
            <person name="Chen X."/>
            <person name="Nie B."/>
            <person name="Liao X."/>
            <person name="Peng D."/>
            <person name="Ji J."/>
            <person name="Jenkins J."/>
            <person name="Williams M."/>
            <person name="Shu S."/>
            <person name="Plott C."/>
            <person name="Barry K."/>
            <person name="Rajasekar S."/>
            <person name="Grimwood J."/>
            <person name="Han X."/>
            <person name="Sun S."/>
            <person name="Hou Z."/>
            <person name="He W."/>
            <person name="Dai G."/>
            <person name="Sun C."/>
            <person name="Schmutz J."/>
            <person name="Leebens-Mack J.H."/>
            <person name="Li F.W."/>
            <person name="Wang L."/>
        </authorList>
    </citation>
    <scope>NUCLEOTIDE SEQUENCE [LARGE SCALE GENOMIC DNA]</scope>
    <source>
        <strain evidence="2">cv. PW_Plant_1</strain>
    </source>
</reference>
<protein>
    <submittedName>
        <fullName evidence="1">Uncharacterized protein</fullName>
    </submittedName>
</protein>
<dbReference type="Proteomes" id="UP001162992">
    <property type="component" value="Chromosome 19"/>
</dbReference>
<proteinExistence type="predicted"/>
<gene>
    <name evidence="1" type="ORF">O6H91_19G045300</name>
</gene>
<evidence type="ECO:0000313" key="2">
    <source>
        <dbReference type="Proteomes" id="UP001162992"/>
    </source>
</evidence>